<feature type="transmembrane region" description="Helical" evidence="5">
    <location>
        <begin position="74"/>
        <end position="99"/>
    </location>
</feature>
<name>A0A1X6NRL9_PORUM</name>
<keyword evidence="3 5" id="KW-1133">Transmembrane helix</keyword>
<dbReference type="Proteomes" id="UP000218209">
    <property type="component" value="Unassembled WGS sequence"/>
</dbReference>
<evidence type="ECO:0000313" key="7">
    <source>
        <dbReference type="Proteomes" id="UP000218209"/>
    </source>
</evidence>
<evidence type="ECO:0000313" key="6">
    <source>
        <dbReference type="EMBL" id="OSX71238.1"/>
    </source>
</evidence>
<evidence type="ECO:0000256" key="3">
    <source>
        <dbReference type="ARBA" id="ARBA00022989"/>
    </source>
</evidence>
<dbReference type="GO" id="GO:0016020">
    <property type="term" value="C:membrane"/>
    <property type="evidence" value="ECO:0007669"/>
    <property type="project" value="UniProtKB-SubCell"/>
</dbReference>
<dbReference type="Pfam" id="PF00335">
    <property type="entry name" value="Tetraspanin"/>
    <property type="match status" value="1"/>
</dbReference>
<keyword evidence="7" id="KW-1185">Reference proteome</keyword>
<gene>
    <name evidence="6" type="ORF">BU14_0574s0009</name>
</gene>
<sequence>MGRGAARDAESAYGDTAARSNKLGGFFGSLHILFAVLTIAAGVALIATGSWAIANQKDAGYGTLDWQGSYLAASVYLGIVAVVVGASLIFLAIIGMLAIGQGCCSLISAIIYVLAMIVLVVATAFAAAVLLTLAEGGIERGDTRTFFNDVWTETVAEFPLSACEVEREFQCRGFSNNQCEGCDSAAIVAGNCEASQLRACPDCTSLPSADDFTSKGCYDLIYPSLQRVVRPVGITAAIAAGISGLGLIFFMFARCCA</sequence>
<evidence type="ECO:0000256" key="2">
    <source>
        <dbReference type="ARBA" id="ARBA00022692"/>
    </source>
</evidence>
<protein>
    <recommendedName>
        <fullName evidence="8">Tetraspanin</fullName>
    </recommendedName>
</protein>
<feature type="transmembrane region" description="Helical" evidence="5">
    <location>
        <begin position="32"/>
        <end position="54"/>
    </location>
</feature>
<dbReference type="AlphaFoldDB" id="A0A1X6NRL9"/>
<evidence type="ECO:0000256" key="1">
    <source>
        <dbReference type="ARBA" id="ARBA00004141"/>
    </source>
</evidence>
<feature type="transmembrane region" description="Helical" evidence="5">
    <location>
        <begin position="111"/>
        <end position="134"/>
    </location>
</feature>
<reference evidence="6 7" key="1">
    <citation type="submission" date="2017-03" db="EMBL/GenBank/DDBJ databases">
        <title>WGS assembly of Porphyra umbilicalis.</title>
        <authorList>
            <person name="Brawley S.H."/>
            <person name="Blouin N.A."/>
            <person name="Ficko-Blean E."/>
            <person name="Wheeler G.L."/>
            <person name="Lohr M."/>
            <person name="Goodson H.V."/>
            <person name="Jenkins J.W."/>
            <person name="Blaby-Haas C.E."/>
            <person name="Helliwell K.E."/>
            <person name="Chan C."/>
            <person name="Marriage T."/>
            <person name="Bhattacharya D."/>
            <person name="Klein A.S."/>
            <person name="Badis Y."/>
            <person name="Brodie J."/>
            <person name="Cao Y."/>
            <person name="Collen J."/>
            <person name="Dittami S.M."/>
            <person name="Gachon C.M."/>
            <person name="Green B.R."/>
            <person name="Karpowicz S."/>
            <person name="Kim J.W."/>
            <person name="Kudahl U."/>
            <person name="Lin S."/>
            <person name="Michel G."/>
            <person name="Mittag M."/>
            <person name="Olson B.J."/>
            <person name="Pangilinan J."/>
            <person name="Peng Y."/>
            <person name="Qiu H."/>
            <person name="Shu S."/>
            <person name="Singer J.T."/>
            <person name="Smith A.G."/>
            <person name="Sprecher B.N."/>
            <person name="Wagner V."/>
            <person name="Wang W."/>
            <person name="Wang Z.-Y."/>
            <person name="Yan J."/>
            <person name="Yarish C."/>
            <person name="Zoeuner-Riek S."/>
            <person name="Zhuang Y."/>
            <person name="Zou Y."/>
            <person name="Lindquist E.A."/>
            <person name="Grimwood J."/>
            <person name="Barry K."/>
            <person name="Rokhsar D.S."/>
            <person name="Schmutz J."/>
            <person name="Stiller J.W."/>
            <person name="Grossman A.R."/>
            <person name="Prochnik S.E."/>
        </authorList>
    </citation>
    <scope>NUCLEOTIDE SEQUENCE [LARGE SCALE GENOMIC DNA]</scope>
    <source>
        <strain evidence="6">4086291</strain>
    </source>
</reference>
<dbReference type="InterPro" id="IPR018499">
    <property type="entry name" value="Tetraspanin/Peripherin"/>
</dbReference>
<keyword evidence="4 5" id="KW-0472">Membrane</keyword>
<dbReference type="EMBL" id="KV919155">
    <property type="protein sequence ID" value="OSX71238.1"/>
    <property type="molecule type" value="Genomic_DNA"/>
</dbReference>
<accession>A0A1X6NRL9</accession>
<evidence type="ECO:0008006" key="8">
    <source>
        <dbReference type="Google" id="ProtNLM"/>
    </source>
</evidence>
<keyword evidence="2 5" id="KW-0812">Transmembrane</keyword>
<evidence type="ECO:0000256" key="4">
    <source>
        <dbReference type="ARBA" id="ARBA00023136"/>
    </source>
</evidence>
<evidence type="ECO:0000256" key="5">
    <source>
        <dbReference type="SAM" id="Phobius"/>
    </source>
</evidence>
<proteinExistence type="predicted"/>
<feature type="transmembrane region" description="Helical" evidence="5">
    <location>
        <begin position="232"/>
        <end position="253"/>
    </location>
</feature>
<comment type="subcellular location">
    <subcellularLocation>
        <location evidence="1">Membrane</location>
        <topology evidence="1">Multi-pass membrane protein</topology>
    </subcellularLocation>
</comment>
<organism evidence="6 7">
    <name type="scientific">Porphyra umbilicalis</name>
    <name type="common">Purple laver</name>
    <name type="synonym">Red alga</name>
    <dbReference type="NCBI Taxonomy" id="2786"/>
    <lineage>
        <taxon>Eukaryota</taxon>
        <taxon>Rhodophyta</taxon>
        <taxon>Bangiophyceae</taxon>
        <taxon>Bangiales</taxon>
        <taxon>Bangiaceae</taxon>
        <taxon>Porphyra</taxon>
    </lineage>
</organism>
<dbReference type="OrthoDB" id="6717at2759"/>